<keyword evidence="3 7" id="KW-0812">Transmembrane</keyword>
<evidence type="ECO:0000256" key="2">
    <source>
        <dbReference type="ARBA" id="ARBA00007727"/>
    </source>
</evidence>
<sequence>MTHMECLKKFKRFNPLKSFVGILGFFLVAICFIGCFFFLDYRAISQRLRIRALLGRLSWAIVDVLPRFLEEGADGCNVFDGNWVRDDSYPLYQSQNCSLLDDGFHCSENSRPYSFYTKWLFVGDSIGINQWESLLCMLSSAVSNKSSIYEVNGSPITKHTGFLVFKFSDFNCTIEYYIAPFLVVQGRPPPRALENVKITLRGCYFQEENKVKMEMSVDDAYKRSLKTLLDWVINHVNMNETQKSGGSCHLETLPDMSSSPVSPETGPQLENAIDVLSEHSNEHSNNSQVMKLDLLSVTLMTSLRKDGHLSVYHRGPGLGLAPLHRQDCSHWCLPSVPNSWNELLCGSLQPT</sequence>
<proteinExistence type="inferred from homology"/>
<evidence type="ECO:0000259" key="9">
    <source>
        <dbReference type="Pfam" id="PF14416"/>
    </source>
</evidence>
<evidence type="ECO:0000259" key="8">
    <source>
        <dbReference type="Pfam" id="PF13839"/>
    </source>
</evidence>
<protein>
    <recommendedName>
        <fullName evidence="12">Trichome birefringence-like N-terminal domain-containing protein</fullName>
    </recommendedName>
</protein>
<dbReference type="InterPro" id="IPR025846">
    <property type="entry name" value="TBL_N"/>
</dbReference>
<evidence type="ECO:0000256" key="5">
    <source>
        <dbReference type="ARBA" id="ARBA00022989"/>
    </source>
</evidence>
<comment type="similarity">
    <text evidence="2">Belongs to the PC-esterase family. TBL subfamily.</text>
</comment>
<keyword evidence="6 7" id="KW-0472">Membrane</keyword>
<evidence type="ECO:0000256" key="4">
    <source>
        <dbReference type="ARBA" id="ARBA00022968"/>
    </source>
</evidence>
<dbReference type="GO" id="GO:0005794">
    <property type="term" value="C:Golgi apparatus"/>
    <property type="evidence" value="ECO:0007669"/>
    <property type="project" value="TreeGrafter"/>
</dbReference>
<comment type="subcellular location">
    <subcellularLocation>
        <location evidence="1">Membrane</location>
        <topology evidence="1">Single-pass membrane protein</topology>
    </subcellularLocation>
</comment>
<dbReference type="PANTHER" id="PTHR32285:SF213">
    <property type="entry name" value="PROTEIN TRICHOME BIREFRINGENCE-LIKE 11"/>
    <property type="match status" value="1"/>
</dbReference>
<evidence type="ECO:0000313" key="10">
    <source>
        <dbReference type="EMBL" id="KAJ9687049.1"/>
    </source>
</evidence>
<evidence type="ECO:0000256" key="1">
    <source>
        <dbReference type="ARBA" id="ARBA00004167"/>
    </source>
</evidence>
<keyword evidence="4" id="KW-0735">Signal-anchor</keyword>
<gene>
    <name evidence="10" type="ORF">PVL29_015773</name>
</gene>
<feature type="transmembrane region" description="Helical" evidence="7">
    <location>
        <begin position="20"/>
        <end position="41"/>
    </location>
</feature>
<dbReference type="Pfam" id="PF14416">
    <property type="entry name" value="PMR5N"/>
    <property type="match status" value="1"/>
</dbReference>
<evidence type="ECO:0000256" key="7">
    <source>
        <dbReference type="SAM" id="Phobius"/>
    </source>
</evidence>
<dbReference type="InterPro" id="IPR026057">
    <property type="entry name" value="TBL_C"/>
</dbReference>
<dbReference type="InterPro" id="IPR029962">
    <property type="entry name" value="TBL"/>
</dbReference>
<dbReference type="EMBL" id="JARBHA010000012">
    <property type="protein sequence ID" value="KAJ9687049.1"/>
    <property type="molecule type" value="Genomic_DNA"/>
</dbReference>
<dbReference type="Proteomes" id="UP001168098">
    <property type="component" value="Unassembled WGS sequence"/>
</dbReference>
<name>A0AA38ZDU4_VITRO</name>
<evidence type="ECO:0000313" key="11">
    <source>
        <dbReference type="Proteomes" id="UP001168098"/>
    </source>
</evidence>
<feature type="domain" description="Trichome birefringence-like N-terminal" evidence="9">
    <location>
        <begin position="75"/>
        <end position="119"/>
    </location>
</feature>
<dbReference type="Pfam" id="PF13839">
    <property type="entry name" value="PC-Esterase"/>
    <property type="match status" value="1"/>
</dbReference>
<comment type="caution">
    <text evidence="10">The sequence shown here is derived from an EMBL/GenBank/DDBJ whole genome shotgun (WGS) entry which is preliminary data.</text>
</comment>
<keyword evidence="11" id="KW-1185">Reference proteome</keyword>
<evidence type="ECO:0000256" key="6">
    <source>
        <dbReference type="ARBA" id="ARBA00023136"/>
    </source>
</evidence>
<dbReference type="GO" id="GO:0016020">
    <property type="term" value="C:membrane"/>
    <property type="evidence" value="ECO:0007669"/>
    <property type="project" value="UniProtKB-SubCell"/>
</dbReference>
<dbReference type="AlphaFoldDB" id="A0AA38ZDU4"/>
<feature type="domain" description="Trichome birefringence-like C-terminal" evidence="8">
    <location>
        <begin position="200"/>
        <end position="345"/>
    </location>
</feature>
<accession>A0AA38ZDU4</accession>
<organism evidence="10 11">
    <name type="scientific">Vitis rotundifolia</name>
    <name type="common">Muscadine grape</name>
    <dbReference type="NCBI Taxonomy" id="103349"/>
    <lineage>
        <taxon>Eukaryota</taxon>
        <taxon>Viridiplantae</taxon>
        <taxon>Streptophyta</taxon>
        <taxon>Embryophyta</taxon>
        <taxon>Tracheophyta</taxon>
        <taxon>Spermatophyta</taxon>
        <taxon>Magnoliopsida</taxon>
        <taxon>eudicotyledons</taxon>
        <taxon>Gunneridae</taxon>
        <taxon>Pentapetalae</taxon>
        <taxon>rosids</taxon>
        <taxon>Vitales</taxon>
        <taxon>Vitaceae</taxon>
        <taxon>Viteae</taxon>
        <taxon>Vitis</taxon>
    </lineage>
</organism>
<keyword evidence="5 7" id="KW-1133">Transmembrane helix</keyword>
<evidence type="ECO:0000256" key="3">
    <source>
        <dbReference type="ARBA" id="ARBA00022692"/>
    </source>
</evidence>
<dbReference type="PANTHER" id="PTHR32285">
    <property type="entry name" value="PROTEIN TRICHOME BIREFRINGENCE-LIKE 9-RELATED"/>
    <property type="match status" value="1"/>
</dbReference>
<dbReference type="GO" id="GO:0016413">
    <property type="term" value="F:O-acetyltransferase activity"/>
    <property type="evidence" value="ECO:0007669"/>
    <property type="project" value="InterPro"/>
</dbReference>
<evidence type="ECO:0008006" key="12">
    <source>
        <dbReference type="Google" id="ProtNLM"/>
    </source>
</evidence>
<reference evidence="10 11" key="1">
    <citation type="journal article" date="2023" name="BMC Biotechnol.">
        <title>Vitis rotundifolia cv Carlos genome sequencing.</title>
        <authorList>
            <person name="Huff M."/>
            <person name="Hulse-Kemp A."/>
            <person name="Scheffler B."/>
            <person name="Youngblood R."/>
            <person name="Simpson S."/>
            <person name="Babiker E."/>
            <person name="Staton M."/>
        </authorList>
    </citation>
    <scope>NUCLEOTIDE SEQUENCE [LARGE SCALE GENOMIC DNA]</scope>
    <source>
        <tissue evidence="10">Leaf</tissue>
    </source>
</reference>